<proteinExistence type="predicted"/>
<sequence>MKLAGLAAQVGFSNPSAEVEAQVRILFWS</sequence>
<dbReference type="AlphaFoldDB" id="A0A9N9PUK5"/>
<keyword evidence="2" id="KW-1185">Reference proteome</keyword>
<reference evidence="1" key="1">
    <citation type="submission" date="2021-07" db="EMBL/GenBank/DDBJ databases">
        <authorList>
            <person name="Durling M."/>
        </authorList>
    </citation>
    <scope>NUCLEOTIDE SEQUENCE</scope>
</reference>
<gene>
    <name evidence="1" type="ORF">HYFRA_00012440</name>
</gene>
<evidence type="ECO:0000313" key="1">
    <source>
        <dbReference type="EMBL" id="CAG8960366.1"/>
    </source>
</evidence>
<dbReference type="EMBL" id="CAJVRL010000098">
    <property type="protein sequence ID" value="CAG8960366.1"/>
    <property type="molecule type" value="Genomic_DNA"/>
</dbReference>
<comment type="caution">
    <text evidence="1">The sequence shown here is derived from an EMBL/GenBank/DDBJ whole genome shotgun (WGS) entry which is preliminary data.</text>
</comment>
<dbReference type="Proteomes" id="UP000696280">
    <property type="component" value="Unassembled WGS sequence"/>
</dbReference>
<protein>
    <submittedName>
        <fullName evidence="1">Uncharacterized protein</fullName>
    </submittedName>
</protein>
<evidence type="ECO:0000313" key="2">
    <source>
        <dbReference type="Proteomes" id="UP000696280"/>
    </source>
</evidence>
<organism evidence="1 2">
    <name type="scientific">Hymenoscyphus fraxineus</name>
    <dbReference type="NCBI Taxonomy" id="746836"/>
    <lineage>
        <taxon>Eukaryota</taxon>
        <taxon>Fungi</taxon>
        <taxon>Dikarya</taxon>
        <taxon>Ascomycota</taxon>
        <taxon>Pezizomycotina</taxon>
        <taxon>Leotiomycetes</taxon>
        <taxon>Helotiales</taxon>
        <taxon>Helotiaceae</taxon>
        <taxon>Hymenoscyphus</taxon>
    </lineage>
</organism>
<name>A0A9N9PUK5_9HELO</name>
<accession>A0A9N9PUK5</accession>